<sequence>MTNPLLDFSALPQFGAILPEHITPAIEQLLAEARAAVQAAETVSPVSWNNFVRPLDDANERLGRAWGQVSHLNAVVNTPALREAYNANLPKLSQFGAELGQNLALFAQYKLLAQGPEYAGYDAAKKRIIENALRDFRLGGAELADEQKARFSAIKEELANLSAKFEQNLLDATDAFALHVDSEAELAGLPEDIKAMCRAAAEKDGKPGYKLSLHMPVYLPVQSYCDNRELRAQLYRAYSTRASEFGPAELDNSALIDRILALRGELAAMLGFANYAEYSVATKMADTPDEVLVFLRDLAARAKPHAQRDRAELEAYAGEHLGLADLQMWDLGYATEKLKEARYSFSEQAVKQYFTEPRVLAGLFNVIETLFGLKAEADTAPVWHEDVRVYRLVDQAGKLVGQFYFDLYAREGKRGGAWMDDCRNRRLKSEGLQTPVTYLTCNFGRGADGKPATFSHDEVITLFHEMGHGLHLLLTEVNELGVAGLNGVEWDAVELPSQFMENFCWEWERLVAMTEHAETGEPLPRELYDKMLAAKNFQSGMGNVRQLEFGLFDMALHSRDSASQETVLQLLQRVREEVAVNLPPEWNRFPNLFSHIFAGGYAAGYYSYKWAEVLSADAYAAFEEAPTQISLTGQRFRQEVLAVGGSRPAIDSFKAFRGRAPKIDALLRHYGMAS</sequence>
<evidence type="ECO:0000256" key="3">
    <source>
        <dbReference type="ARBA" id="ARBA00022723"/>
    </source>
</evidence>
<feature type="domain" description="Oligopeptidase A N-terminal" evidence="11">
    <location>
        <begin position="26"/>
        <end position="148"/>
    </location>
</feature>
<evidence type="ECO:0000313" key="12">
    <source>
        <dbReference type="EMBL" id="MDN3576585.1"/>
    </source>
</evidence>
<evidence type="ECO:0000256" key="1">
    <source>
        <dbReference type="ARBA" id="ARBA00006040"/>
    </source>
</evidence>
<accession>A0ABT8B3K9</accession>
<dbReference type="CDD" id="cd06456">
    <property type="entry name" value="M3A_DCP"/>
    <property type="match status" value="1"/>
</dbReference>
<dbReference type="InterPro" id="IPR001567">
    <property type="entry name" value="Pept_M3A_M3B_dom"/>
</dbReference>
<dbReference type="RefSeq" id="WP_290332135.1">
    <property type="nucleotide sequence ID" value="NZ_JAUFPU010000005.1"/>
</dbReference>
<reference evidence="12" key="1">
    <citation type="journal article" date="2014" name="Int. J. Syst. Evol. Microbiol.">
        <title>Complete genome of a new Firmicutes species belonging to the dominant human colonic microbiota ('Ruminococcus bicirculans') reveals two chromosomes and a selective capacity to utilize plant glucans.</title>
        <authorList>
            <consortium name="NISC Comparative Sequencing Program"/>
            <person name="Wegmann U."/>
            <person name="Louis P."/>
            <person name="Goesmann A."/>
            <person name="Henrissat B."/>
            <person name="Duncan S.H."/>
            <person name="Flint H.J."/>
        </authorList>
    </citation>
    <scope>NUCLEOTIDE SEQUENCE</scope>
    <source>
        <strain evidence="12">CECT 7703</strain>
    </source>
</reference>
<name>A0ABT8B3K9_9NEIS</name>
<comment type="catalytic activity">
    <reaction evidence="7">
        <text>Hydrolysis of oligopeptides, with broad specificity. Gly or Ala commonly occur as P1 or P1' residues, but more distant residues are also important, as is shown by the fact that Z-Gly-Pro-Gly-|-Gly-Pro-Ala is cleaved, but not Z-(Gly)(5).</text>
        <dbReference type="EC" id="3.4.24.70"/>
    </reaction>
</comment>
<dbReference type="Proteomes" id="UP001180081">
    <property type="component" value="Unassembled WGS sequence"/>
</dbReference>
<dbReference type="Pfam" id="PF19310">
    <property type="entry name" value="TOP_N"/>
    <property type="match status" value="1"/>
</dbReference>
<dbReference type="InterPro" id="IPR045090">
    <property type="entry name" value="Pept_M3A_M3B"/>
</dbReference>
<evidence type="ECO:0000256" key="6">
    <source>
        <dbReference type="ARBA" id="ARBA00023049"/>
    </source>
</evidence>
<gene>
    <name evidence="12" type="ORF">QWZ03_07375</name>
</gene>
<evidence type="ECO:0000256" key="5">
    <source>
        <dbReference type="ARBA" id="ARBA00022833"/>
    </source>
</evidence>
<dbReference type="SUPFAM" id="SSF55486">
    <property type="entry name" value="Metalloproteases ('zincins'), catalytic domain"/>
    <property type="match status" value="1"/>
</dbReference>
<evidence type="ECO:0000313" key="13">
    <source>
        <dbReference type="Proteomes" id="UP001180081"/>
    </source>
</evidence>
<evidence type="ECO:0000259" key="10">
    <source>
        <dbReference type="Pfam" id="PF01432"/>
    </source>
</evidence>
<feature type="domain" description="Peptidase M3A/M3B catalytic" evidence="10">
    <location>
        <begin position="223"/>
        <end position="671"/>
    </location>
</feature>
<comment type="cofactor">
    <cofactor evidence="9">
        <name>Zn(2+)</name>
        <dbReference type="ChEBI" id="CHEBI:29105"/>
    </cofactor>
    <text evidence="9">Binds 1 zinc ion.</text>
</comment>
<dbReference type="InterPro" id="IPR024077">
    <property type="entry name" value="Neurolysin/TOP_dom2"/>
</dbReference>
<evidence type="ECO:0000256" key="4">
    <source>
        <dbReference type="ARBA" id="ARBA00022801"/>
    </source>
</evidence>
<dbReference type="EMBL" id="JAUFPU010000005">
    <property type="protein sequence ID" value="MDN3576585.1"/>
    <property type="molecule type" value="Genomic_DNA"/>
</dbReference>
<dbReference type="Gene3D" id="3.40.390.10">
    <property type="entry name" value="Collagenase (Catalytic Domain)"/>
    <property type="match status" value="1"/>
</dbReference>
<keyword evidence="4 9" id="KW-0378">Hydrolase</keyword>
<dbReference type="Pfam" id="PF01432">
    <property type="entry name" value="Peptidase_M3"/>
    <property type="match status" value="1"/>
</dbReference>
<dbReference type="Gene3D" id="1.10.1370.10">
    <property type="entry name" value="Neurolysin, domain 3"/>
    <property type="match status" value="1"/>
</dbReference>
<evidence type="ECO:0000256" key="2">
    <source>
        <dbReference type="ARBA" id="ARBA00022670"/>
    </source>
</evidence>
<keyword evidence="3 9" id="KW-0479">Metal-binding</keyword>
<keyword evidence="6 9" id="KW-0482">Metalloprotease</keyword>
<evidence type="ECO:0000256" key="9">
    <source>
        <dbReference type="RuleBase" id="RU003435"/>
    </source>
</evidence>
<dbReference type="GO" id="GO:0016787">
    <property type="term" value="F:hydrolase activity"/>
    <property type="evidence" value="ECO:0007669"/>
    <property type="project" value="UniProtKB-KW"/>
</dbReference>
<keyword evidence="13" id="KW-1185">Reference proteome</keyword>
<comment type="similarity">
    <text evidence="1 9">Belongs to the peptidase M3 family.</text>
</comment>
<evidence type="ECO:0000259" key="11">
    <source>
        <dbReference type="Pfam" id="PF19310"/>
    </source>
</evidence>
<dbReference type="InterPro" id="IPR034005">
    <property type="entry name" value="M3A_DCP"/>
</dbReference>
<evidence type="ECO:0000256" key="7">
    <source>
        <dbReference type="ARBA" id="ARBA00024603"/>
    </source>
</evidence>
<keyword evidence="5 9" id="KW-0862">Zinc</keyword>
<dbReference type="PANTHER" id="PTHR43660:SF1">
    <property type="entry name" value="DIPEPTIDYL CARBOXYPEPTIDASE"/>
    <property type="match status" value="1"/>
</dbReference>
<comment type="caution">
    <text evidence="12">The sequence shown here is derived from an EMBL/GenBank/DDBJ whole genome shotgun (WGS) entry which is preliminary data.</text>
</comment>
<dbReference type="EC" id="3.4.24.70" evidence="8"/>
<dbReference type="InterPro" id="IPR045666">
    <property type="entry name" value="OpdA_N"/>
</dbReference>
<dbReference type="InterPro" id="IPR024079">
    <property type="entry name" value="MetalloPept_cat_dom_sf"/>
</dbReference>
<keyword evidence="2 9" id="KW-0645">Protease</keyword>
<protein>
    <recommendedName>
        <fullName evidence="8">oligopeptidase A</fullName>
        <ecNumber evidence="8">3.4.24.70</ecNumber>
    </recommendedName>
</protein>
<dbReference type="PANTHER" id="PTHR43660">
    <property type="entry name" value="DIPEPTIDYL CARBOXYPEPTIDASE"/>
    <property type="match status" value="1"/>
</dbReference>
<proteinExistence type="inferred from homology"/>
<reference evidence="12" key="2">
    <citation type="submission" date="2023-06" db="EMBL/GenBank/DDBJ databases">
        <authorList>
            <person name="Lucena T."/>
            <person name="Sun Q."/>
        </authorList>
    </citation>
    <scope>NUCLEOTIDE SEQUENCE</scope>
    <source>
        <strain evidence="12">CECT 7703</strain>
    </source>
</reference>
<evidence type="ECO:0000256" key="8">
    <source>
        <dbReference type="ARBA" id="ARBA00026100"/>
    </source>
</evidence>
<organism evidence="12 13">
    <name type="scientific">Chitinimonas viridis</name>
    <dbReference type="NCBI Taxonomy" id="664880"/>
    <lineage>
        <taxon>Bacteria</taxon>
        <taxon>Pseudomonadati</taxon>
        <taxon>Pseudomonadota</taxon>
        <taxon>Betaproteobacteria</taxon>
        <taxon>Neisseriales</taxon>
        <taxon>Chitinibacteraceae</taxon>
        <taxon>Chitinimonas</taxon>
    </lineage>
</organism>